<feature type="domain" description="DH" evidence="4">
    <location>
        <begin position="201"/>
        <end position="384"/>
    </location>
</feature>
<organism evidence="5 6">
    <name type="scientific">Daphnia magna</name>
    <dbReference type="NCBI Taxonomy" id="35525"/>
    <lineage>
        <taxon>Eukaryota</taxon>
        <taxon>Metazoa</taxon>
        <taxon>Ecdysozoa</taxon>
        <taxon>Arthropoda</taxon>
        <taxon>Crustacea</taxon>
        <taxon>Branchiopoda</taxon>
        <taxon>Diplostraca</taxon>
        <taxon>Cladocera</taxon>
        <taxon>Anomopoda</taxon>
        <taxon>Daphniidae</taxon>
        <taxon>Daphnia</taxon>
    </lineage>
</organism>
<evidence type="ECO:0000256" key="3">
    <source>
        <dbReference type="SAM" id="MobiDB-lite"/>
    </source>
</evidence>
<dbReference type="SUPFAM" id="SSF48065">
    <property type="entry name" value="DBL homology domain (DH-domain)"/>
    <property type="match status" value="1"/>
</dbReference>
<dbReference type="InterPro" id="IPR051480">
    <property type="entry name" value="Endocytic_GEF_Adapter"/>
</dbReference>
<dbReference type="Pfam" id="PF00621">
    <property type="entry name" value="RhoGEF"/>
    <property type="match status" value="1"/>
</dbReference>
<keyword evidence="2" id="KW-0963">Cytoplasm</keyword>
<dbReference type="EMBL" id="LRGB01000190">
    <property type="protein sequence ID" value="KZS20502.1"/>
    <property type="molecule type" value="Genomic_DNA"/>
</dbReference>
<evidence type="ECO:0000259" key="4">
    <source>
        <dbReference type="PROSITE" id="PS50010"/>
    </source>
</evidence>
<dbReference type="GO" id="GO:0005737">
    <property type="term" value="C:cytoplasm"/>
    <property type="evidence" value="ECO:0007669"/>
    <property type="project" value="UniProtKB-SubCell"/>
</dbReference>
<comment type="caution">
    <text evidence="5">The sequence shown here is derived from an EMBL/GenBank/DDBJ whole genome shotgun (WGS) entry which is preliminary data.</text>
</comment>
<gene>
    <name evidence="5" type="ORF">APZ42_012881</name>
</gene>
<sequence length="623" mass="69335">MRSSKLCSLFGVEGGRSALDLVLGGLSFSCVCMLSFRNLFVEPSKQHKSFSLRKRKKDQEDSASTHSLNLGDDEGPSKRKKRLGRVASLANIFTSSGKPLQNAKQALKKSISGMLHPSAKESAPPQESQQSPTPSVISIPSSPALLRTRGSIASLSRLSGSSNLTPYRPPALTPTKHRIIHLWSETWGKTTALSLNNQELKRQETMYELWHGECDLIEDISMLQRNYHDSLLRLGLITESEAEQIFGGIRSLLPIHSELRDELTKAKGPDGSIESLGNILLKWVPKLEIYVIHCANQIRAKSVLDEKRSSDARVEDFLTRCLESPFSRRLDVWSYLDVPRSRLVKYPLLIKQILKFTPENHVDHKVLEQVLRILTNILDRVDKSTGLGRCKHVIGQIDLSDEMCSVLRRATTLICDGPLKTSQGLKLQCFLFDSGLVLTRALSNNRLSLYKTPFEVGQFKVVDLGTKVGRNNSFLPGSSGSGLGTKHVFKVETSSESATLVTFNEHNKKQWMLGLHRIVEEWQSSHIHNKETSDIDSPRKAPKIKASLNIRGANRRNLLPRGKLQVVSAPHLPSQPAGGQAMPSQPVRFLRSKGSICLNQTLSPETHRICTRSCTSLRNSAQS</sequence>
<dbReference type="CDD" id="cd00160">
    <property type="entry name" value="RhoGEF"/>
    <property type="match status" value="1"/>
</dbReference>
<dbReference type="InterPro" id="IPR011993">
    <property type="entry name" value="PH-like_dom_sf"/>
</dbReference>
<feature type="region of interest" description="Disordered" evidence="3">
    <location>
        <begin position="115"/>
        <end position="141"/>
    </location>
</feature>
<dbReference type="Gene3D" id="2.30.29.30">
    <property type="entry name" value="Pleckstrin-homology domain (PH domain)/Phosphotyrosine-binding domain (PTB)"/>
    <property type="match status" value="1"/>
</dbReference>
<dbReference type="InterPro" id="IPR000219">
    <property type="entry name" value="DH_dom"/>
</dbReference>
<dbReference type="SUPFAM" id="SSF50729">
    <property type="entry name" value="PH domain-like"/>
    <property type="match status" value="1"/>
</dbReference>
<keyword evidence="6" id="KW-1185">Reference proteome</keyword>
<accession>A0A162RH02</accession>
<reference evidence="5 6" key="1">
    <citation type="submission" date="2016-03" db="EMBL/GenBank/DDBJ databases">
        <title>EvidentialGene: Evidence-directed Construction of Genes on Genomes.</title>
        <authorList>
            <person name="Gilbert D.G."/>
            <person name="Choi J.-H."/>
            <person name="Mockaitis K."/>
            <person name="Colbourne J."/>
            <person name="Pfrender M."/>
        </authorList>
    </citation>
    <scope>NUCLEOTIDE SEQUENCE [LARGE SCALE GENOMIC DNA]</scope>
    <source>
        <strain evidence="5 6">Xinb3</strain>
        <tissue evidence="5">Complete organism</tissue>
    </source>
</reference>
<dbReference type="SMART" id="SM00325">
    <property type="entry name" value="RhoGEF"/>
    <property type="match status" value="1"/>
</dbReference>
<feature type="region of interest" description="Disordered" evidence="3">
    <location>
        <begin position="47"/>
        <end position="82"/>
    </location>
</feature>
<dbReference type="OrthoDB" id="6346653at2759"/>
<dbReference type="Proteomes" id="UP000076858">
    <property type="component" value="Unassembled WGS sequence"/>
</dbReference>
<feature type="compositionally biased region" description="Low complexity" evidence="3">
    <location>
        <begin position="122"/>
        <end position="141"/>
    </location>
</feature>
<dbReference type="AlphaFoldDB" id="A0A162RH02"/>
<dbReference type="PANTHER" id="PTHR46006:SF8">
    <property type="entry name" value="DH DOMAIN-CONTAINING PROTEIN"/>
    <property type="match status" value="1"/>
</dbReference>
<dbReference type="PROSITE" id="PS50010">
    <property type="entry name" value="DH_2"/>
    <property type="match status" value="1"/>
</dbReference>
<evidence type="ECO:0000313" key="6">
    <source>
        <dbReference type="Proteomes" id="UP000076858"/>
    </source>
</evidence>
<protein>
    <submittedName>
        <fullName evidence="5">Rho guanine nucleotide exchange factor 3</fullName>
    </submittedName>
</protein>
<evidence type="ECO:0000256" key="2">
    <source>
        <dbReference type="ARBA" id="ARBA00022490"/>
    </source>
</evidence>
<dbReference type="PANTHER" id="PTHR46006">
    <property type="entry name" value="RHO GUANINE NUCLEOTIDE EXCHANGE FACTOR AT 64C, ISOFORM A"/>
    <property type="match status" value="1"/>
</dbReference>
<name>A0A162RH02_9CRUS</name>
<comment type="subcellular location">
    <subcellularLocation>
        <location evidence="1">Cytoplasm</location>
    </subcellularLocation>
</comment>
<dbReference type="GO" id="GO:0005085">
    <property type="term" value="F:guanyl-nucleotide exchange factor activity"/>
    <property type="evidence" value="ECO:0007669"/>
    <property type="project" value="InterPro"/>
</dbReference>
<feature type="compositionally biased region" description="Basic residues" evidence="3">
    <location>
        <begin position="47"/>
        <end position="56"/>
    </location>
</feature>
<evidence type="ECO:0000256" key="1">
    <source>
        <dbReference type="ARBA" id="ARBA00004496"/>
    </source>
</evidence>
<proteinExistence type="predicted"/>
<dbReference type="Gene3D" id="1.20.900.10">
    <property type="entry name" value="Dbl homology (DH) domain"/>
    <property type="match status" value="1"/>
</dbReference>
<dbReference type="GO" id="GO:0035025">
    <property type="term" value="P:positive regulation of Rho protein signal transduction"/>
    <property type="evidence" value="ECO:0007669"/>
    <property type="project" value="TreeGrafter"/>
</dbReference>
<dbReference type="InterPro" id="IPR035899">
    <property type="entry name" value="DBL_dom_sf"/>
</dbReference>
<dbReference type="STRING" id="35525.A0A162RH02"/>
<evidence type="ECO:0000313" key="5">
    <source>
        <dbReference type="EMBL" id="KZS20502.1"/>
    </source>
</evidence>